<keyword evidence="4" id="KW-0804">Transcription</keyword>
<accession>A0ABX2BS99</accession>
<dbReference type="InterPro" id="IPR036390">
    <property type="entry name" value="WH_DNA-bd_sf"/>
</dbReference>
<evidence type="ECO:0000259" key="5">
    <source>
        <dbReference type="PROSITE" id="PS50931"/>
    </source>
</evidence>
<dbReference type="Gene3D" id="3.40.190.10">
    <property type="entry name" value="Periplasmic binding protein-like II"/>
    <property type="match status" value="2"/>
</dbReference>
<protein>
    <submittedName>
        <fullName evidence="6">LysR family transcriptional regulator</fullName>
    </submittedName>
</protein>
<proteinExistence type="inferred from homology"/>
<dbReference type="Pfam" id="PF03466">
    <property type="entry name" value="LysR_substrate"/>
    <property type="match status" value="1"/>
</dbReference>
<dbReference type="PROSITE" id="PS50931">
    <property type="entry name" value="HTH_LYSR"/>
    <property type="match status" value="1"/>
</dbReference>
<evidence type="ECO:0000256" key="3">
    <source>
        <dbReference type="ARBA" id="ARBA00023125"/>
    </source>
</evidence>
<evidence type="ECO:0000256" key="2">
    <source>
        <dbReference type="ARBA" id="ARBA00023015"/>
    </source>
</evidence>
<dbReference type="Pfam" id="PF00126">
    <property type="entry name" value="HTH_1"/>
    <property type="match status" value="1"/>
</dbReference>
<sequence>MHALHFFHPILHVMHDSLRRIDLNLLLVFDALFRHRSVVSAAEELCLSSSACSHAISRLRSALGDELFVRFGNGMQPTARAEQIASGVSEALQSLTGSLGDFGPFVPSASSQTFVFAATDFTAFALLPPLVAALECDAPHIRVRVIYSTHRESLDDLASGRVQFALGFSDENDTQESGLESLDCLADDYVVAVRKGHPRIKKKLSLAQYLAERHVVVTPWNAEGSVVDGTLLKSGLVRDVAVQLPSVMAAPVIVANSQLLITLPRRVALQLADAIPLTIYPAPFDIPRYILKVFFHTRHSGSPAHHWMREQMVSALSALPNPARTS</sequence>
<dbReference type="SUPFAM" id="SSF46785">
    <property type="entry name" value="Winged helix' DNA-binding domain"/>
    <property type="match status" value="1"/>
</dbReference>
<gene>
    <name evidence="6" type="ORF">GNZ12_16185</name>
</gene>
<organism evidence="6 7">
    <name type="scientific">Paraburkholderia solitsugae</name>
    <dbReference type="NCBI Taxonomy" id="2675748"/>
    <lineage>
        <taxon>Bacteria</taxon>
        <taxon>Pseudomonadati</taxon>
        <taxon>Pseudomonadota</taxon>
        <taxon>Betaproteobacteria</taxon>
        <taxon>Burkholderiales</taxon>
        <taxon>Burkholderiaceae</taxon>
        <taxon>Paraburkholderia</taxon>
    </lineage>
</organism>
<dbReference type="Gene3D" id="1.10.10.10">
    <property type="entry name" value="Winged helix-like DNA-binding domain superfamily/Winged helix DNA-binding domain"/>
    <property type="match status" value="1"/>
</dbReference>
<dbReference type="Proteomes" id="UP000652198">
    <property type="component" value="Unassembled WGS sequence"/>
</dbReference>
<evidence type="ECO:0000313" key="7">
    <source>
        <dbReference type="Proteomes" id="UP000652198"/>
    </source>
</evidence>
<dbReference type="InterPro" id="IPR050389">
    <property type="entry name" value="LysR-type_TF"/>
</dbReference>
<evidence type="ECO:0000256" key="4">
    <source>
        <dbReference type="ARBA" id="ARBA00023163"/>
    </source>
</evidence>
<dbReference type="InterPro" id="IPR036388">
    <property type="entry name" value="WH-like_DNA-bd_sf"/>
</dbReference>
<dbReference type="RefSeq" id="WP_172311455.1">
    <property type="nucleotide sequence ID" value="NZ_WOEY01000065.1"/>
</dbReference>
<name>A0ABX2BS99_9BURK</name>
<reference evidence="6 7" key="1">
    <citation type="submission" date="2019-11" db="EMBL/GenBank/DDBJ databases">
        <title>Metabolism of dissolved organic matter in forest soils.</title>
        <authorList>
            <person name="Cyle K.T."/>
            <person name="Wilhelm R.C."/>
            <person name="Martinez C.E."/>
        </authorList>
    </citation>
    <scope>NUCLEOTIDE SEQUENCE [LARGE SCALE GENOMIC DNA]</scope>
    <source>
        <strain evidence="6 7">1N</strain>
    </source>
</reference>
<comment type="caution">
    <text evidence="6">The sequence shown here is derived from an EMBL/GenBank/DDBJ whole genome shotgun (WGS) entry which is preliminary data.</text>
</comment>
<dbReference type="EMBL" id="WOEY01000065">
    <property type="protein sequence ID" value="NPT42821.1"/>
    <property type="molecule type" value="Genomic_DNA"/>
</dbReference>
<dbReference type="InterPro" id="IPR000847">
    <property type="entry name" value="LysR_HTH_N"/>
</dbReference>
<keyword evidence="2" id="KW-0805">Transcription regulation</keyword>
<evidence type="ECO:0000313" key="6">
    <source>
        <dbReference type="EMBL" id="NPT42821.1"/>
    </source>
</evidence>
<keyword evidence="3" id="KW-0238">DNA-binding</keyword>
<evidence type="ECO:0000256" key="1">
    <source>
        <dbReference type="ARBA" id="ARBA00009437"/>
    </source>
</evidence>
<comment type="similarity">
    <text evidence="1">Belongs to the LysR transcriptional regulatory family.</text>
</comment>
<keyword evidence="7" id="KW-1185">Reference proteome</keyword>
<dbReference type="PANTHER" id="PTHR30118:SF15">
    <property type="entry name" value="TRANSCRIPTIONAL REGULATORY PROTEIN"/>
    <property type="match status" value="1"/>
</dbReference>
<feature type="domain" description="HTH lysR-type" evidence="5">
    <location>
        <begin position="21"/>
        <end position="78"/>
    </location>
</feature>
<dbReference type="SUPFAM" id="SSF53850">
    <property type="entry name" value="Periplasmic binding protein-like II"/>
    <property type="match status" value="1"/>
</dbReference>
<dbReference type="InterPro" id="IPR005119">
    <property type="entry name" value="LysR_subst-bd"/>
</dbReference>
<dbReference type="PANTHER" id="PTHR30118">
    <property type="entry name" value="HTH-TYPE TRANSCRIPTIONAL REGULATOR LEUO-RELATED"/>
    <property type="match status" value="1"/>
</dbReference>